<dbReference type="Proteomes" id="UP000075755">
    <property type="component" value="Plasmid pAA04"/>
</dbReference>
<evidence type="ECO:0000313" key="7">
    <source>
        <dbReference type="Proteomes" id="UP000075755"/>
    </source>
</evidence>
<dbReference type="InterPro" id="IPR051120">
    <property type="entry name" value="ABC_AA/LPS_Transport"/>
</dbReference>
<evidence type="ECO:0000313" key="6">
    <source>
        <dbReference type="EMBL" id="MBB3708667.1"/>
    </source>
</evidence>
<feature type="domain" description="ABC transporter" evidence="4">
    <location>
        <begin position="19"/>
        <end position="252"/>
    </location>
</feature>
<dbReference type="InterPro" id="IPR003593">
    <property type="entry name" value="AAA+_ATPase"/>
</dbReference>
<evidence type="ECO:0000259" key="4">
    <source>
        <dbReference type="PROSITE" id="PS50893"/>
    </source>
</evidence>
<geneLocation type="plasmid" evidence="5 7">
    <name>pAA04</name>
</geneLocation>
<evidence type="ECO:0000313" key="8">
    <source>
        <dbReference type="Proteomes" id="UP000577697"/>
    </source>
</evidence>
<dbReference type="Pfam" id="PF00005">
    <property type="entry name" value="ABC_tran"/>
    <property type="match status" value="1"/>
</dbReference>
<gene>
    <name evidence="5" type="ORF">AA2016_6570</name>
    <name evidence="6" type="ORF">FHS67_005007</name>
</gene>
<keyword evidence="1" id="KW-0813">Transport</keyword>
<dbReference type="InterPro" id="IPR027417">
    <property type="entry name" value="P-loop_NTPase"/>
</dbReference>
<dbReference type="GO" id="GO:0005524">
    <property type="term" value="F:ATP binding"/>
    <property type="evidence" value="ECO:0007669"/>
    <property type="project" value="UniProtKB-KW"/>
</dbReference>
<keyword evidence="5" id="KW-0614">Plasmid</keyword>
<dbReference type="EMBL" id="JACICB010000021">
    <property type="protein sequence ID" value="MBB3708667.1"/>
    <property type="molecule type" value="Genomic_DNA"/>
</dbReference>
<evidence type="ECO:0000256" key="3">
    <source>
        <dbReference type="ARBA" id="ARBA00022840"/>
    </source>
</evidence>
<dbReference type="RefSeq" id="WP_249926048.1">
    <property type="nucleotide sequence ID" value="NZ_CP015009.1"/>
</dbReference>
<dbReference type="EMBL" id="CP015009">
    <property type="protein sequence ID" value="AMS45460.1"/>
    <property type="molecule type" value="Genomic_DNA"/>
</dbReference>
<dbReference type="GO" id="GO:0016887">
    <property type="term" value="F:ATP hydrolysis activity"/>
    <property type="evidence" value="ECO:0007669"/>
    <property type="project" value="InterPro"/>
</dbReference>
<reference evidence="5 7" key="1">
    <citation type="submission" date="2016-03" db="EMBL/GenBank/DDBJ databases">
        <title>Complete genome of Aminobacter aminovorans KCTC 2477.</title>
        <authorList>
            <person name="Kim K.M."/>
        </authorList>
    </citation>
    <scope>NUCLEOTIDE SEQUENCE [LARGE SCALE GENOMIC DNA]</scope>
    <source>
        <strain evidence="5 7">KCTC 2477</strain>
        <plasmid evidence="5 7">pAA04</plasmid>
    </source>
</reference>
<dbReference type="GO" id="GO:0005886">
    <property type="term" value="C:plasma membrane"/>
    <property type="evidence" value="ECO:0007669"/>
    <property type="project" value="TreeGrafter"/>
</dbReference>
<sequence length="253" mass="26636">MTNVNASAALSRSDASSSLATEDVSIRFGGLTAIDRVSLSVARGEILGLIGPNGAGKTTLVNCLTGFQRPSSGNVLLNGRTVSGKSPQFYRREGIARTFQGGRLFRDMSVRDNIEVTALALGYGRGEAAVLVEDALVLLGLNAVAAKKAGSVAYTDERRIGIARAVVVRPKFLLLDEPAAGMSDHECEELASTIARVRDDIGCGIVIIEHNMSVITAICGRLHVLDSGKTLAVGDPSVLLRSPEVRNAYLGET</sequence>
<dbReference type="PROSITE" id="PS50893">
    <property type="entry name" value="ABC_TRANSPORTER_2"/>
    <property type="match status" value="1"/>
</dbReference>
<proteinExistence type="predicted"/>
<dbReference type="Gene3D" id="3.40.50.300">
    <property type="entry name" value="P-loop containing nucleotide triphosphate hydrolases"/>
    <property type="match status" value="1"/>
</dbReference>
<protein>
    <submittedName>
        <fullName evidence="6">Branched-chain amino acid transport system ATP-binding protein</fullName>
    </submittedName>
    <submittedName>
        <fullName evidence="5">High-affinity branched-chain amino acid ABC transporter ATP-binding protein</fullName>
    </submittedName>
</protein>
<dbReference type="InterPro" id="IPR003439">
    <property type="entry name" value="ABC_transporter-like_ATP-bd"/>
</dbReference>
<dbReference type="Proteomes" id="UP000577697">
    <property type="component" value="Unassembled WGS sequence"/>
</dbReference>
<dbReference type="AlphaFoldDB" id="A0AAC8YVY2"/>
<keyword evidence="3 5" id="KW-0067">ATP-binding</keyword>
<accession>A0AAC8YVY2</accession>
<dbReference type="KEGG" id="aak:AA2016_6570"/>
<reference evidence="6 8" key="2">
    <citation type="submission" date="2020-08" db="EMBL/GenBank/DDBJ databases">
        <title>Genomic Encyclopedia of Type Strains, Phase IV (KMG-IV): sequencing the most valuable type-strain genomes for metagenomic binning, comparative biology and taxonomic classification.</title>
        <authorList>
            <person name="Goeker M."/>
        </authorList>
    </citation>
    <scope>NUCLEOTIDE SEQUENCE [LARGE SCALE GENOMIC DNA]</scope>
    <source>
        <strain evidence="6 8">DSM 10368</strain>
    </source>
</reference>
<dbReference type="SMART" id="SM00382">
    <property type="entry name" value="AAA"/>
    <property type="match status" value="1"/>
</dbReference>
<dbReference type="SUPFAM" id="SSF52540">
    <property type="entry name" value="P-loop containing nucleoside triphosphate hydrolases"/>
    <property type="match status" value="1"/>
</dbReference>
<keyword evidence="2" id="KW-0547">Nucleotide-binding</keyword>
<evidence type="ECO:0000256" key="2">
    <source>
        <dbReference type="ARBA" id="ARBA00022741"/>
    </source>
</evidence>
<evidence type="ECO:0000313" key="5">
    <source>
        <dbReference type="EMBL" id="AMS45460.1"/>
    </source>
</evidence>
<dbReference type="PANTHER" id="PTHR45772">
    <property type="entry name" value="CONSERVED COMPONENT OF ABC TRANSPORTER FOR NATURAL AMINO ACIDS-RELATED"/>
    <property type="match status" value="1"/>
</dbReference>
<name>A0AAC8YVY2_AMIAI</name>
<keyword evidence="8" id="KW-1185">Reference proteome</keyword>
<evidence type="ECO:0000256" key="1">
    <source>
        <dbReference type="ARBA" id="ARBA00022448"/>
    </source>
</evidence>
<organism evidence="5 7">
    <name type="scientific">Aminobacter aminovorans</name>
    <name type="common">Chelatobacter heintzii</name>
    <dbReference type="NCBI Taxonomy" id="83263"/>
    <lineage>
        <taxon>Bacteria</taxon>
        <taxon>Pseudomonadati</taxon>
        <taxon>Pseudomonadota</taxon>
        <taxon>Alphaproteobacteria</taxon>
        <taxon>Hyphomicrobiales</taxon>
        <taxon>Phyllobacteriaceae</taxon>
        <taxon>Aminobacter</taxon>
    </lineage>
</organism>